<feature type="region of interest" description="Disordered" evidence="3">
    <location>
        <begin position="519"/>
        <end position="541"/>
    </location>
</feature>
<dbReference type="Pfam" id="PF00303">
    <property type="entry name" value="Thymidylat_synt"/>
    <property type="match status" value="1"/>
</dbReference>
<dbReference type="PANTHER" id="PTHR11548:SF1">
    <property type="entry name" value="THYMIDYLATE SYNTHASE 1"/>
    <property type="match status" value="1"/>
</dbReference>
<name>A0A1G1WR71_9BACT</name>
<dbReference type="Gene3D" id="3.30.572.10">
    <property type="entry name" value="Thymidylate synthase/dCMP hydroxymethylase domain"/>
    <property type="match status" value="1"/>
</dbReference>
<proteinExistence type="predicted"/>
<sequence length="559" mass="63838">MNRTETWPILYEKILRVGNPDHYVGVATLWSERDLIRDILDPKEYCAIGNLYSAAGINHVIRNVWANPSIRYIVMWGMDMSSSGSAFVNFMKNGIDDNRQIIGSRGEIEKEIPLVAVNKFRESIELLDMRRKTREEIAAFVKTLPYKPPFATKPEVFPASEPDVKFLPSEQVGFRVAGKTVAQTWLKIVNTINNYGRIKTTRYASTNELKEILNLTAVVTDEDSDSVYFPEYLPFSKAELLAYYPEWMTARRLPDMAYNYGERLRDHNGIDQIENIKKLLQTRPDSKKMIAVTPKVSEDWSKVNNGDTPCLTQIVCGVQDSKFFLTAHFRSQDMFHGWPRNMFAARKMQKEIADSAGYPLGPCVTITHSAHIYSDDWKTMQELLEKYYLKELGYSPTMHFQEDPRGNWLVDTDEKTKQIVAKLFTPDMQTQLKIFHGPTAKAVYWQIFDWDLVNLPSHAVDLGCELQKAEIALRLGIPYQQDRPLNFTSLKNPTPVILGGSEESNTSKEGVIYVSKKKEENKQIASKVSKPSPTSPEATRDVATLRKSLQDELKEILGL</sequence>
<dbReference type="InterPro" id="IPR045097">
    <property type="entry name" value="Thymidate_synth/dCMP_Mease"/>
</dbReference>
<dbReference type="Pfam" id="PF04208">
    <property type="entry name" value="MtrA"/>
    <property type="match status" value="1"/>
</dbReference>
<evidence type="ECO:0000313" key="7">
    <source>
        <dbReference type="Proteomes" id="UP000177821"/>
    </source>
</evidence>
<dbReference type="GO" id="GO:0005829">
    <property type="term" value="C:cytosol"/>
    <property type="evidence" value="ECO:0007669"/>
    <property type="project" value="TreeGrafter"/>
</dbReference>
<evidence type="ECO:0000256" key="2">
    <source>
        <dbReference type="ARBA" id="ARBA00022679"/>
    </source>
</evidence>
<keyword evidence="2" id="KW-0808">Transferase</keyword>
<dbReference type="Proteomes" id="UP000177821">
    <property type="component" value="Unassembled WGS sequence"/>
</dbReference>
<dbReference type="GO" id="GO:0032259">
    <property type="term" value="P:methylation"/>
    <property type="evidence" value="ECO:0007669"/>
    <property type="project" value="UniProtKB-KW"/>
</dbReference>
<comment type="caution">
    <text evidence="6">The sequence shown here is derived from an EMBL/GenBank/DDBJ whole genome shotgun (WGS) entry which is preliminary data.</text>
</comment>
<dbReference type="Pfam" id="PF14251">
    <property type="entry name" value="PterinBD-DUF4346"/>
    <property type="match status" value="1"/>
</dbReference>
<dbReference type="PANTHER" id="PTHR11548">
    <property type="entry name" value="THYMIDYLATE SYNTHASE 1"/>
    <property type="match status" value="1"/>
</dbReference>
<dbReference type="AlphaFoldDB" id="A0A1G1WR71"/>
<keyword evidence="1" id="KW-0489">Methyltransferase</keyword>
<evidence type="ECO:0000256" key="1">
    <source>
        <dbReference type="ARBA" id="ARBA00022603"/>
    </source>
</evidence>
<feature type="domain" description="Thymidylate synthase/dCMP hydroxymethylase" evidence="4">
    <location>
        <begin position="246"/>
        <end position="401"/>
    </location>
</feature>
<evidence type="ECO:0000259" key="5">
    <source>
        <dbReference type="Pfam" id="PF14251"/>
    </source>
</evidence>
<dbReference type="InterPro" id="IPR030688">
    <property type="entry name" value="MeTrfase_MtrA/MtxA"/>
</dbReference>
<evidence type="ECO:0000256" key="3">
    <source>
        <dbReference type="SAM" id="MobiDB-lite"/>
    </source>
</evidence>
<dbReference type="InterPro" id="IPR036926">
    <property type="entry name" value="Thymidate_synth/dCMP_Mease_sf"/>
</dbReference>
<gene>
    <name evidence="6" type="ORF">A3J50_04175</name>
</gene>
<evidence type="ECO:0000313" key="6">
    <source>
        <dbReference type="EMBL" id="OGY30061.1"/>
    </source>
</evidence>
<dbReference type="InterPro" id="IPR025595">
    <property type="entry name" value="PterinBD-DUF4346"/>
</dbReference>
<accession>A0A1G1WR71</accession>
<feature type="compositionally biased region" description="Polar residues" evidence="3">
    <location>
        <begin position="523"/>
        <end position="537"/>
    </location>
</feature>
<reference evidence="6 7" key="1">
    <citation type="journal article" date="2016" name="Nat. Commun.">
        <title>Thousands of microbial genomes shed light on interconnected biogeochemical processes in an aquifer system.</title>
        <authorList>
            <person name="Anantharaman K."/>
            <person name="Brown C.T."/>
            <person name="Hug L.A."/>
            <person name="Sharon I."/>
            <person name="Castelle C.J."/>
            <person name="Probst A.J."/>
            <person name="Thomas B.C."/>
            <person name="Singh A."/>
            <person name="Wilkins M.J."/>
            <person name="Karaoz U."/>
            <person name="Brodie E.L."/>
            <person name="Williams K.H."/>
            <person name="Hubbard S.S."/>
            <person name="Banfield J.F."/>
        </authorList>
    </citation>
    <scope>NUCLEOTIDE SEQUENCE [LARGE SCALE GENOMIC DNA]</scope>
</reference>
<dbReference type="SUPFAM" id="SSF55831">
    <property type="entry name" value="Thymidylate synthase/dCMP hydroxymethylase"/>
    <property type="match status" value="1"/>
</dbReference>
<dbReference type="GO" id="GO:0004799">
    <property type="term" value="F:thymidylate synthase activity"/>
    <property type="evidence" value="ECO:0007669"/>
    <property type="project" value="TreeGrafter"/>
</dbReference>
<protein>
    <submittedName>
        <fullName evidence="6">Uncharacterized protein</fullName>
    </submittedName>
</protein>
<feature type="domain" description="DUF4346" evidence="5">
    <location>
        <begin position="402"/>
        <end position="482"/>
    </location>
</feature>
<evidence type="ECO:0000259" key="4">
    <source>
        <dbReference type="Pfam" id="PF00303"/>
    </source>
</evidence>
<dbReference type="GO" id="GO:0006231">
    <property type="term" value="P:dTMP biosynthetic process"/>
    <property type="evidence" value="ECO:0007669"/>
    <property type="project" value="TreeGrafter"/>
</dbReference>
<dbReference type="InterPro" id="IPR023451">
    <property type="entry name" value="Thymidate_synth/dCMP_Mease_dom"/>
</dbReference>
<organism evidence="6 7">
    <name type="scientific">Candidatus Woykebacteria bacterium RIFCSPHIGHO2_02_FULL_43_16b</name>
    <dbReference type="NCBI Taxonomy" id="1802601"/>
    <lineage>
        <taxon>Bacteria</taxon>
        <taxon>Candidatus Woykeibacteriota</taxon>
    </lineage>
</organism>
<dbReference type="EMBL" id="MHCX01000009">
    <property type="protein sequence ID" value="OGY30061.1"/>
    <property type="molecule type" value="Genomic_DNA"/>
</dbReference>